<dbReference type="Proteomes" id="UP000286482">
    <property type="component" value="Unassembled WGS sequence"/>
</dbReference>
<reference evidence="2 3" key="1">
    <citation type="submission" date="2018-09" db="EMBL/GenBank/DDBJ databases">
        <authorList>
            <person name="Wang Z."/>
        </authorList>
    </citation>
    <scope>NUCLEOTIDE SEQUENCE [LARGE SCALE GENOMIC DNA]</scope>
    <source>
        <strain evidence="2 3">ALS 81</strain>
    </source>
</reference>
<dbReference type="EMBL" id="RAQO01000009">
    <property type="protein sequence ID" value="RKF14465.1"/>
    <property type="molecule type" value="Genomic_DNA"/>
</dbReference>
<dbReference type="AlphaFoldDB" id="A0A420E7T0"/>
<dbReference type="OrthoDB" id="6227426at2"/>
<sequence length="131" mass="15192">MNLSKPFYELLPWIYFALGSLGICFGQSWLWAGFAGILYSLGALIWIMRSNYRRKDPILPRSQFLIPEFIYEFIPFVWVFLSLCAAALSQQSIAYVFAAPIIGYGCWLLTKRYQNRHGSQHADLDIHLLKH</sequence>
<feature type="transmembrane region" description="Helical" evidence="1">
    <location>
        <begin position="29"/>
        <end position="48"/>
    </location>
</feature>
<comment type="caution">
    <text evidence="2">The sequence shown here is derived from an EMBL/GenBank/DDBJ whole genome shotgun (WGS) entry which is preliminary data.</text>
</comment>
<evidence type="ECO:0000313" key="3">
    <source>
        <dbReference type="Proteomes" id="UP000286482"/>
    </source>
</evidence>
<keyword evidence="1" id="KW-0812">Transmembrane</keyword>
<name>A0A420E7T0_9ALTE</name>
<keyword evidence="3" id="KW-1185">Reference proteome</keyword>
<feature type="transmembrane region" description="Helical" evidence="1">
    <location>
        <begin position="7"/>
        <end position="23"/>
    </location>
</feature>
<protein>
    <submittedName>
        <fullName evidence="2">Uncharacterized protein</fullName>
    </submittedName>
</protein>
<proteinExistence type="predicted"/>
<gene>
    <name evidence="2" type="ORF">DBZ36_17590</name>
</gene>
<organism evidence="2 3">
    <name type="scientific">Alginatibacterium sediminis</name>
    <dbReference type="NCBI Taxonomy" id="2164068"/>
    <lineage>
        <taxon>Bacteria</taxon>
        <taxon>Pseudomonadati</taxon>
        <taxon>Pseudomonadota</taxon>
        <taxon>Gammaproteobacteria</taxon>
        <taxon>Alteromonadales</taxon>
        <taxon>Alteromonadaceae</taxon>
        <taxon>Alginatibacterium</taxon>
    </lineage>
</organism>
<feature type="transmembrane region" description="Helical" evidence="1">
    <location>
        <begin position="94"/>
        <end position="110"/>
    </location>
</feature>
<feature type="transmembrane region" description="Helical" evidence="1">
    <location>
        <begin position="69"/>
        <end position="88"/>
    </location>
</feature>
<keyword evidence="1" id="KW-0472">Membrane</keyword>
<evidence type="ECO:0000256" key="1">
    <source>
        <dbReference type="SAM" id="Phobius"/>
    </source>
</evidence>
<evidence type="ECO:0000313" key="2">
    <source>
        <dbReference type="EMBL" id="RKF14465.1"/>
    </source>
</evidence>
<keyword evidence="1" id="KW-1133">Transmembrane helix</keyword>
<dbReference type="RefSeq" id="WP_120356276.1">
    <property type="nucleotide sequence ID" value="NZ_RAQO01000009.1"/>
</dbReference>
<accession>A0A420E7T0</accession>